<comment type="similarity">
    <text evidence="3 9">Belongs to the dihydroorotate dehydrogenase family. Type 1 subfamily.</text>
</comment>
<keyword evidence="4 9" id="KW-0963">Cytoplasm</keyword>
<dbReference type="GO" id="GO:0005737">
    <property type="term" value="C:cytoplasm"/>
    <property type="evidence" value="ECO:0007669"/>
    <property type="project" value="UniProtKB-SubCell"/>
</dbReference>
<sequence>MSNVNTVVKIGKIQWKNPVTTGSGTFGSGLSMTEYVDLNRLGAITIKGTTLTARPGNLPPRMVETRSACLGSVGLENPGVEAVLKDIVPKVAEYDSNLIVNIGGSSVEEYAEVAARLNTSDDVDAIEINISCPNLKKGGLGFGTDPEMAGSVIAAVRKETDKTVIAKLTPAVTDITVMAKTAQENGADALTMCNGYPGMAISTKTRKPILGNIQGGICGPSLKPLNMLHVWKASQAVDIPIIALGGILNADDAIEYILAGATGVSIGTGNLVDPTTTMKVVDGIEAYLEENHFNDINDLIGLAWKEM</sequence>
<feature type="binding site" evidence="9">
    <location>
        <begin position="245"/>
        <end position="246"/>
    </location>
    <ligand>
        <name>FMN</name>
        <dbReference type="ChEBI" id="CHEBI:58210"/>
    </ligand>
</feature>
<evidence type="ECO:0000256" key="5">
    <source>
        <dbReference type="ARBA" id="ARBA00022630"/>
    </source>
</evidence>
<feature type="binding site" evidence="9">
    <location>
        <begin position="47"/>
        <end position="48"/>
    </location>
    <ligand>
        <name>FMN</name>
        <dbReference type="ChEBI" id="CHEBI:58210"/>
    </ligand>
</feature>
<evidence type="ECO:0000256" key="3">
    <source>
        <dbReference type="ARBA" id="ARBA00008008"/>
    </source>
</evidence>
<dbReference type="GO" id="GO:0006207">
    <property type="term" value="P:'de novo' pyrimidine nucleobase biosynthetic process"/>
    <property type="evidence" value="ECO:0007669"/>
    <property type="project" value="InterPro"/>
</dbReference>
<reference evidence="11" key="2">
    <citation type="journal article" date="2021" name="PeerJ">
        <title>Extensive microbial diversity within the chicken gut microbiome revealed by metagenomics and culture.</title>
        <authorList>
            <person name="Gilroy R."/>
            <person name="Ravi A."/>
            <person name="Getino M."/>
            <person name="Pursley I."/>
            <person name="Horton D.L."/>
            <person name="Alikhan N.F."/>
            <person name="Baker D."/>
            <person name="Gharbi K."/>
            <person name="Hall N."/>
            <person name="Watson M."/>
            <person name="Adriaenssens E.M."/>
            <person name="Foster-Nyarko E."/>
            <person name="Jarju S."/>
            <person name="Secka A."/>
            <person name="Antonio M."/>
            <person name="Oren A."/>
            <person name="Chaudhuri R.R."/>
            <person name="La Ragione R."/>
            <person name="Hildebrand F."/>
            <person name="Pallen M.J."/>
        </authorList>
    </citation>
    <scope>NUCLEOTIDE SEQUENCE</scope>
    <source>
        <strain evidence="11">CHK187-14744</strain>
    </source>
</reference>
<name>A0A9D1KXM9_9FIRM</name>
<keyword evidence="5 9" id="KW-0285">Flavoprotein</keyword>
<comment type="pathway">
    <text evidence="2 9">Pyrimidine metabolism; UMP biosynthesis via de novo pathway.</text>
</comment>
<dbReference type="EMBL" id="DVLT01000067">
    <property type="protein sequence ID" value="HIU03663.1"/>
    <property type="molecule type" value="Genomic_DNA"/>
</dbReference>
<dbReference type="Proteomes" id="UP000824164">
    <property type="component" value="Unassembled WGS sequence"/>
</dbReference>
<comment type="catalytic activity">
    <reaction evidence="9">
        <text>(S)-dihydroorotate + A = orotate + AH2</text>
        <dbReference type="Rhea" id="RHEA:18073"/>
        <dbReference type="ChEBI" id="CHEBI:13193"/>
        <dbReference type="ChEBI" id="CHEBI:17499"/>
        <dbReference type="ChEBI" id="CHEBI:30839"/>
        <dbReference type="ChEBI" id="CHEBI:30864"/>
    </reaction>
</comment>
<comment type="caution">
    <text evidence="9">Lacks conserved residue(s) required for the propagation of feature annotation.</text>
</comment>
<dbReference type="HAMAP" id="MF_00224">
    <property type="entry name" value="DHO_dh_type1"/>
    <property type="match status" value="1"/>
</dbReference>
<comment type="subcellular location">
    <subcellularLocation>
        <location evidence="1 9">Cytoplasm</location>
    </subcellularLocation>
</comment>
<comment type="caution">
    <text evidence="11">The sequence shown here is derived from an EMBL/GenBank/DDBJ whole genome shotgun (WGS) entry which is preliminary data.</text>
</comment>
<dbReference type="InterPro" id="IPR033888">
    <property type="entry name" value="DHOD_1B"/>
</dbReference>
<feature type="binding site" evidence="9">
    <location>
        <position position="23"/>
    </location>
    <ligand>
        <name>FMN</name>
        <dbReference type="ChEBI" id="CHEBI:58210"/>
    </ligand>
</feature>
<dbReference type="NCBIfam" id="TIGR01037">
    <property type="entry name" value="pyrD_sub1_fam"/>
    <property type="match status" value="1"/>
</dbReference>
<evidence type="ECO:0000256" key="4">
    <source>
        <dbReference type="ARBA" id="ARBA00022490"/>
    </source>
</evidence>
<dbReference type="Pfam" id="PF01180">
    <property type="entry name" value="DHO_dh"/>
    <property type="match status" value="1"/>
</dbReference>
<organism evidence="11 12">
    <name type="scientific">Candidatus Onthocola gallistercoris</name>
    <dbReference type="NCBI Taxonomy" id="2840876"/>
    <lineage>
        <taxon>Bacteria</taxon>
        <taxon>Bacillati</taxon>
        <taxon>Bacillota</taxon>
        <taxon>Bacilli</taxon>
        <taxon>Candidatus Onthocola</taxon>
    </lineage>
</organism>
<dbReference type="CDD" id="cd04740">
    <property type="entry name" value="DHOD_1B_like"/>
    <property type="match status" value="1"/>
</dbReference>
<feature type="domain" description="Dihydroorotate dehydrogenase catalytic" evidence="10">
    <location>
        <begin position="8"/>
        <end position="288"/>
    </location>
</feature>
<dbReference type="InterPro" id="IPR024920">
    <property type="entry name" value="Dihydroorotate_DH_1"/>
</dbReference>
<feature type="binding site" evidence="9">
    <location>
        <position position="101"/>
    </location>
    <ligand>
        <name>FMN</name>
        <dbReference type="ChEBI" id="CHEBI:58210"/>
    </ligand>
</feature>
<dbReference type="SUPFAM" id="SSF51395">
    <property type="entry name" value="FMN-linked oxidoreductases"/>
    <property type="match status" value="1"/>
</dbReference>
<feature type="binding site" evidence="9">
    <location>
        <begin position="267"/>
        <end position="268"/>
    </location>
    <ligand>
        <name>FMN</name>
        <dbReference type="ChEBI" id="CHEBI:58210"/>
    </ligand>
</feature>
<dbReference type="PIRSF" id="PIRSF000164">
    <property type="entry name" value="DHO_oxidase"/>
    <property type="match status" value="1"/>
</dbReference>
<comment type="function">
    <text evidence="9">Catalyzes the conversion of dihydroorotate to orotate.</text>
</comment>
<dbReference type="PANTHER" id="PTHR48109:SF1">
    <property type="entry name" value="DIHYDROOROTATE DEHYDROGENASE (FUMARATE)"/>
    <property type="match status" value="1"/>
</dbReference>
<dbReference type="InterPro" id="IPR005720">
    <property type="entry name" value="Dihydroorotate_DH_cat"/>
</dbReference>
<evidence type="ECO:0000256" key="1">
    <source>
        <dbReference type="ARBA" id="ARBA00004496"/>
    </source>
</evidence>
<evidence type="ECO:0000256" key="2">
    <source>
        <dbReference type="ARBA" id="ARBA00004725"/>
    </source>
</evidence>
<protein>
    <recommendedName>
        <fullName evidence="9">Dihydroorotate dehydrogenase</fullName>
        <shortName evidence="9">DHOD</shortName>
        <shortName evidence="9">DHODase</shortName>
        <shortName evidence="9">DHOdehase</shortName>
        <ecNumber evidence="9">1.3.-.-</ecNumber>
    </recommendedName>
</protein>
<feature type="binding site" evidence="9">
    <location>
        <position position="219"/>
    </location>
    <ligand>
        <name>FMN</name>
        <dbReference type="ChEBI" id="CHEBI:58210"/>
    </ligand>
</feature>
<dbReference type="PROSITE" id="PS00911">
    <property type="entry name" value="DHODEHASE_1"/>
    <property type="match status" value="1"/>
</dbReference>
<evidence type="ECO:0000313" key="11">
    <source>
        <dbReference type="EMBL" id="HIU03663.1"/>
    </source>
</evidence>
<dbReference type="GO" id="GO:0004152">
    <property type="term" value="F:dihydroorotate dehydrogenase activity"/>
    <property type="evidence" value="ECO:0007669"/>
    <property type="project" value="UniProtKB-UniRule"/>
</dbReference>
<feature type="binding site" evidence="9">
    <location>
        <position position="129"/>
    </location>
    <ligand>
        <name>substrate</name>
    </ligand>
</feature>
<accession>A0A9D1KXM9</accession>
<keyword evidence="6 9" id="KW-0288">FMN</keyword>
<dbReference type="PROSITE" id="PS00912">
    <property type="entry name" value="DHODEHASE_2"/>
    <property type="match status" value="1"/>
</dbReference>
<evidence type="ECO:0000256" key="7">
    <source>
        <dbReference type="ARBA" id="ARBA00022975"/>
    </source>
</evidence>
<evidence type="ECO:0000313" key="12">
    <source>
        <dbReference type="Proteomes" id="UP000824164"/>
    </source>
</evidence>
<feature type="binding site" evidence="9">
    <location>
        <position position="167"/>
    </location>
    <ligand>
        <name>FMN</name>
        <dbReference type="ChEBI" id="CHEBI:58210"/>
    </ligand>
</feature>
<evidence type="ECO:0000256" key="8">
    <source>
        <dbReference type="ARBA" id="ARBA00023002"/>
    </source>
</evidence>
<dbReference type="InterPro" id="IPR001295">
    <property type="entry name" value="Dihydroorotate_DH_CS"/>
</dbReference>
<comment type="cofactor">
    <cofactor evidence="9">
        <name>FMN</name>
        <dbReference type="ChEBI" id="CHEBI:58210"/>
    </cofactor>
    <text evidence="9">Binds 1 FMN per subunit.</text>
</comment>
<proteinExistence type="inferred from homology"/>
<feature type="binding site" evidence="9">
    <location>
        <position position="47"/>
    </location>
    <ligand>
        <name>substrate</name>
    </ligand>
</feature>
<dbReference type="EC" id="1.3.-.-" evidence="9"/>
<dbReference type="InterPro" id="IPR012135">
    <property type="entry name" value="Dihydroorotate_DH_1_2"/>
</dbReference>
<dbReference type="NCBIfam" id="NF005574">
    <property type="entry name" value="PRK07259.1"/>
    <property type="match status" value="1"/>
</dbReference>
<dbReference type="AlphaFoldDB" id="A0A9D1KXM9"/>
<keyword evidence="8 9" id="KW-0560">Oxidoreductase</keyword>
<evidence type="ECO:0000256" key="9">
    <source>
        <dbReference type="HAMAP-Rule" id="MF_00224"/>
    </source>
</evidence>
<keyword evidence="7 9" id="KW-0665">Pyrimidine biosynthesis</keyword>
<reference evidence="11" key="1">
    <citation type="submission" date="2020-10" db="EMBL/GenBank/DDBJ databases">
        <authorList>
            <person name="Gilroy R."/>
        </authorList>
    </citation>
    <scope>NUCLEOTIDE SEQUENCE</scope>
    <source>
        <strain evidence="11">CHK187-14744</strain>
    </source>
</reference>
<evidence type="ECO:0000256" key="6">
    <source>
        <dbReference type="ARBA" id="ARBA00022643"/>
    </source>
</evidence>
<dbReference type="InterPro" id="IPR013785">
    <property type="entry name" value="Aldolase_TIM"/>
</dbReference>
<dbReference type="Gene3D" id="3.20.20.70">
    <property type="entry name" value="Aldolase class I"/>
    <property type="match status" value="1"/>
</dbReference>
<feature type="active site" description="Nucleophile" evidence="9">
    <location>
        <position position="132"/>
    </location>
</feature>
<gene>
    <name evidence="9" type="primary">pyrD</name>
    <name evidence="11" type="ORF">IAB63_10470</name>
</gene>
<dbReference type="GO" id="GO:0044205">
    <property type="term" value="P:'de novo' UMP biosynthetic process"/>
    <property type="evidence" value="ECO:0007669"/>
    <property type="project" value="UniProtKB-UniRule"/>
</dbReference>
<feature type="binding site" evidence="9">
    <location>
        <position position="129"/>
    </location>
    <ligand>
        <name>FMN</name>
        <dbReference type="ChEBI" id="CHEBI:58210"/>
    </ligand>
</feature>
<dbReference type="InterPro" id="IPR049622">
    <property type="entry name" value="Dihydroorotate_DH_I"/>
</dbReference>
<dbReference type="InterPro" id="IPR050074">
    <property type="entry name" value="DHO_dehydrogenase"/>
</dbReference>
<evidence type="ECO:0000259" key="10">
    <source>
        <dbReference type="Pfam" id="PF01180"/>
    </source>
</evidence>
<dbReference type="PANTHER" id="PTHR48109">
    <property type="entry name" value="DIHYDROOROTATE DEHYDROGENASE (QUINONE), MITOCHONDRIAL-RELATED"/>
    <property type="match status" value="1"/>
</dbReference>